<sequence length="115" mass="13383">MRKTYWRFSYLWRKNMAFMIDNLSSEWQAVDATIDPTSEGYKEFLICHRCPVDDNKKDFKYSASIISDDSKPAELLLHGAKGRDPLHGIQRPLLKVKDNEIIGMDVCGERCEKKQ</sequence>
<dbReference type="GeneID" id="116296656"/>
<evidence type="ECO:0000313" key="1">
    <source>
        <dbReference type="Proteomes" id="UP000515163"/>
    </source>
</evidence>
<dbReference type="InParanoid" id="A0A6P8I6C6"/>
<reference evidence="2" key="1">
    <citation type="submission" date="2025-08" db="UniProtKB">
        <authorList>
            <consortium name="RefSeq"/>
        </authorList>
    </citation>
    <scope>IDENTIFICATION</scope>
    <source>
        <tissue evidence="2">Tentacle</tissue>
    </source>
</reference>
<accession>A0A6P8I6C6</accession>
<protein>
    <submittedName>
        <fullName evidence="2">Uncharacterized protein LOC116296656</fullName>
    </submittedName>
</protein>
<evidence type="ECO:0000313" key="2">
    <source>
        <dbReference type="RefSeq" id="XP_031560572.1"/>
    </source>
</evidence>
<dbReference type="RefSeq" id="XP_031560572.1">
    <property type="nucleotide sequence ID" value="XM_031704712.1"/>
</dbReference>
<keyword evidence="1" id="KW-1185">Reference proteome</keyword>
<name>A0A6P8I6C6_ACTTE</name>
<dbReference type="Proteomes" id="UP000515163">
    <property type="component" value="Unplaced"/>
</dbReference>
<dbReference type="AlphaFoldDB" id="A0A6P8I6C6"/>
<organism evidence="1 2">
    <name type="scientific">Actinia tenebrosa</name>
    <name type="common">Australian red waratah sea anemone</name>
    <dbReference type="NCBI Taxonomy" id="6105"/>
    <lineage>
        <taxon>Eukaryota</taxon>
        <taxon>Metazoa</taxon>
        <taxon>Cnidaria</taxon>
        <taxon>Anthozoa</taxon>
        <taxon>Hexacorallia</taxon>
        <taxon>Actiniaria</taxon>
        <taxon>Actiniidae</taxon>
        <taxon>Actinia</taxon>
    </lineage>
</organism>
<dbReference type="KEGG" id="aten:116296656"/>
<dbReference type="OrthoDB" id="5952788at2759"/>
<gene>
    <name evidence="2" type="primary">LOC116296656</name>
</gene>
<proteinExistence type="predicted"/>